<sequence length="134" mass="15416">MVINYSKLNFSISILKIKPDGNGIELHDIEPRANSLGMVLYNLWVHIAQAITNFHLANDKQNVFSSKTSESPYNFSFNQQIFFDGFERSCPLIYQIKIDFCAIFYSTPFSRPQDLAYFSNQQKGLKCIDAVVKF</sequence>
<evidence type="ECO:0000313" key="1">
    <source>
        <dbReference type="EMBL" id="RNA15451.1"/>
    </source>
</evidence>
<dbReference type="AlphaFoldDB" id="A0A3M7QWF3"/>
<gene>
    <name evidence="1" type="ORF">BpHYR1_039207</name>
</gene>
<evidence type="ECO:0000313" key="2">
    <source>
        <dbReference type="Proteomes" id="UP000276133"/>
    </source>
</evidence>
<keyword evidence="2" id="KW-1185">Reference proteome</keyword>
<name>A0A3M7QWF3_BRAPC</name>
<dbReference type="Proteomes" id="UP000276133">
    <property type="component" value="Unassembled WGS sequence"/>
</dbReference>
<comment type="caution">
    <text evidence="1">The sequence shown here is derived from an EMBL/GenBank/DDBJ whole genome shotgun (WGS) entry which is preliminary data.</text>
</comment>
<organism evidence="1 2">
    <name type="scientific">Brachionus plicatilis</name>
    <name type="common">Marine rotifer</name>
    <name type="synonym">Brachionus muelleri</name>
    <dbReference type="NCBI Taxonomy" id="10195"/>
    <lineage>
        <taxon>Eukaryota</taxon>
        <taxon>Metazoa</taxon>
        <taxon>Spiralia</taxon>
        <taxon>Gnathifera</taxon>
        <taxon>Rotifera</taxon>
        <taxon>Eurotatoria</taxon>
        <taxon>Monogononta</taxon>
        <taxon>Pseudotrocha</taxon>
        <taxon>Ploima</taxon>
        <taxon>Brachionidae</taxon>
        <taxon>Brachionus</taxon>
    </lineage>
</organism>
<reference evidence="1 2" key="1">
    <citation type="journal article" date="2018" name="Sci. Rep.">
        <title>Genomic signatures of local adaptation to the degree of environmental predictability in rotifers.</title>
        <authorList>
            <person name="Franch-Gras L."/>
            <person name="Hahn C."/>
            <person name="Garcia-Roger E.M."/>
            <person name="Carmona M.J."/>
            <person name="Serra M."/>
            <person name="Gomez A."/>
        </authorList>
    </citation>
    <scope>NUCLEOTIDE SEQUENCE [LARGE SCALE GENOMIC DNA]</scope>
    <source>
        <strain evidence="1">HYR1</strain>
    </source>
</reference>
<protein>
    <submittedName>
        <fullName evidence="1">Uncharacterized protein</fullName>
    </submittedName>
</protein>
<dbReference type="EMBL" id="REGN01004943">
    <property type="protein sequence ID" value="RNA15451.1"/>
    <property type="molecule type" value="Genomic_DNA"/>
</dbReference>
<accession>A0A3M7QWF3</accession>
<proteinExistence type="predicted"/>